<sequence>MGHGDVRRGVQGTKTERTMAFLSEPWRSHRCDLEACRFRKCIKRVQDASEAHIDKLPVSMLSFAITHSGRSTQQHHKERELIEYAQAVMARGVDPNDNYDHLGWEISRVGRSAVGAAAAYGYTQLLIFLVAQANCSVTSGYNHALYYAVRAREYESMTALFDHRGEDTCSMWKNHSDDKCAFWARAIWFMAIKRRDVKAVWILRQRGKATFSYHSLGSSTMARTIKSFLQRQLYPDTNVLSWSKTLHWSFPVTDRQMINWLWYHVRPSIDDLPEDAWLTIFSFVGRDWWGGKIALRECSEAGGMAWRKLSTEERNLSG</sequence>
<keyword evidence="2" id="KW-1185">Reference proteome</keyword>
<dbReference type="Proteomes" id="UP001153069">
    <property type="component" value="Unassembled WGS sequence"/>
</dbReference>
<protein>
    <submittedName>
        <fullName evidence="1">Uncharacterized protein</fullName>
    </submittedName>
</protein>
<comment type="caution">
    <text evidence="1">The sequence shown here is derived from an EMBL/GenBank/DDBJ whole genome shotgun (WGS) entry which is preliminary data.</text>
</comment>
<evidence type="ECO:0000313" key="1">
    <source>
        <dbReference type="EMBL" id="CAB9530129.1"/>
    </source>
</evidence>
<gene>
    <name evidence="1" type="ORF">SEMRO_2756_G336330.1</name>
</gene>
<accession>A0A9N8F3N1</accession>
<dbReference type="SUPFAM" id="SSF140860">
    <property type="entry name" value="Pseudo ankyrin repeat-like"/>
    <property type="match status" value="1"/>
</dbReference>
<dbReference type="AlphaFoldDB" id="A0A9N8F3N1"/>
<reference evidence="1" key="1">
    <citation type="submission" date="2020-06" db="EMBL/GenBank/DDBJ databases">
        <authorList>
            <consortium name="Plant Systems Biology data submission"/>
        </authorList>
    </citation>
    <scope>NUCLEOTIDE SEQUENCE</scope>
    <source>
        <strain evidence="1">D6</strain>
    </source>
</reference>
<dbReference type="EMBL" id="CAICTM010002754">
    <property type="protein sequence ID" value="CAB9530129.1"/>
    <property type="molecule type" value="Genomic_DNA"/>
</dbReference>
<name>A0A9N8F3N1_9STRA</name>
<proteinExistence type="predicted"/>
<dbReference type="OrthoDB" id="55288at2759"/>
<evidence type="ECO:0000313" key="2">
    <source>
        <dbReference type="Proteomes" id="UP001153069"/>
    </source>
</evidence>
<organism evidence="1 2">
    <name type="scientific">Seminavis robusta</name>
    <dbReference type="NCBI Taxonomy" id="568900"/>
    <lineage>
        <taxon>Eukaryota</taxon>
        <taxon>Sar</taxon>
        <taxon>Stramenopiles</taxon>
        <taxon>Ochrophyta</taxon>
        <taxon>Bacillariophyta</taxon>
        <taxon>Bacillariophyceae</taxon>
        <taxon>Bacillariophycidae</taxon>
        <taxon>Naviculales</taxon>
        <taxon>Naviculaceae</taxon>
        <taxon>Seminavis</taxon>
    </lineage>
</organism>